<dbReference type="SMART" id="SM00198">
    <property type="entry name" value="SCP"/>
    <property type="match status" value="1"/>
</dbReference>
<evidence type="ECO:0000256" key="2">
    <source>
        <dbReference type="ARBA" id="ARBA00022525"/>
    </source>
</evidence>
<keyword evidence="3" id="KW-0732">Signal</keyword>
<comment type="caution">
    <text evidence="5">The sequence shown here is derived from an EMBL/GenBank/DDBJ whole genome shotgun (WGS) entry which is preliminary data.</text>
</comment>
<sequence length="274" mass="31450">MIWSVVVPTLLLLPLASGYNYCNNKTHRCVLEGKEHFMCRLDKFRPLGETTRFYAVVPDLPHLQDKVLRILNRLRNSFAGGELATHNNKTFAKAKRMRKVIWDKELAYMARTHASTVSFQHSECRSTQRFAHVGECLAMMTPSQKPKINDMFERMFQMMFEEYLQVEDPEGLLEGFDPLRDYHWGHFTTIISDRVSRVGCGLAVGSNCHKGSVRNFCHFLTCHFDFTNLNGSYIYRAGEPATGCDDWHTTGSNKYANLCRNKGGIYDQDQGDTL</sequence>
<dbReference type="CDD" id="cd05380">
    <property type="entry name" value="CAP_euk"/>
    <property type="match status" value="1"/>
</dbReference>
<evidence type="ECO:0000256" key="3">
    <source>
        <dbReference type="SAM" id="SignalP"/>
    </source>
</evidence>
<protein>
    <recommendedName>
        <fullName evidence="4">SCP domain-containing protein</fullName>
    </recommendedName>
</protein>
<proteinExistence type="predicted"/>
<dbReference type="InterPro" id="IPR035940">
    <property type="entry name" value="CAP_sf"/>
</dbReference>
<dbReference type="EMBL" id="JAMKOV010000005">
    <property type="protein sequence ID" value="KAI8040007.1"/>
    <property type="molecule type" value="Genomic_DNA"/>
</dbReference>
<keyword evidence="2" id="KW-0964">Secreted</keyword>
<dbReference type="InterPro" id="IPR014044">
    <property type="entry name" value="CAP_dom"/>
</dbReference>
<dbReference type="Proteomes" id="UP001059596">
    <property type="component" value="Unassembled WGS sequence"/>
</dbReference>
<comment type="subcellular location">
    <subcellularLocation>
        <location evidence="1">Secreted</location>
    </subcellularLocation>
</comment>
<evidence type="ECO:0000313" key="6">
    <source>
        <dbReference type="Proteomes" id="UP001059596"/>
    </source>
</evidence>
<organism evidence="5 6">
    <name type="scientific">Drosophila gunungcola</name>
    <name type="common">fruit fly</name>
    <dbReference type="NCBI Taxonomy" id="103775"/>
    <lineage>
        <taxon>Eukaryota</taxon>
        <taxon>Metazoa</taxon>
        <taxon>Ecdysozoa</taxon>
        <taxon>Arthropoda</taxon>
        <taxon>Hexapoda</taxon>
        <taxon>Insecta</taxon>
        <taxon>Pterygota</taxon>
        <taxon>Neoptera</taxon>
        <taxon>Endopterygota</taxon>
        <taxon>Diptera</taxon>
        <taxon>Brachycera</taxon>
        <taxon>Muscomorpha</taxon>
        <taxon>Ephydroidea</taxon>
        <taxon>Drosophilidae</taxon>
        <taxon>Drosophila</taxon>
        <taxon>Sophophora</taxon>
    </lineage>
</organism>
<dbReference type="SUPFAM" id="SSF55797">
    <property type="entry name" value="PR-1-like"/>
    <property type="match status" value="1"/>
</dbReference>
<evidence type="ECO:0000256" key="1">
    <source>
        <dbReference type="ARBA" id="ARBA00004613"/>
    </source>
</evidence>
<evidence type="ECO:0000313" key="5">
    <source>
        <dbReference type="EMBL" id="KAI8040007.1"/>
    </source>
</evidence>
<evidence type="ECO:0000259" key="4">
    <source>
        <dbReference type="SMART" id="SM00198"/>
    </source>
</evidence>
<dbReference type="Pfam" id="PF00188">
    <property type="entry name" value="CAP"/>
    <property type="match status" value="1"/>
</dbReference>
<gene>
    <name evidence="5" type="ORF">M5D96_007432</name>
</gene>
<dbReference type="InterPro" id="IPR001283">
    <property type="entry name" value="CRISP-related"/>
</dbReference>
<dbReference type="PANTHER" id="PTHR10334">
    <property type="entry name" value="CYSTEINE-RICH SECRETORY PROTEIN-RELATED"/>
    <property type="match status" value="1"/>
</dbReference>
<reference evidence="5" key="1">
    <citation type="journal article" date="2023" name="Genome Biol. Evol.">
        <title>Long-read-based Genome Assembly of Drosophila gunungcola Reveals Fewer Chemosensory Genes in Flower-breeding Species.</title>
        <authorList>
            <person name="Negi A."/>
            <person name="Liao B.Y."/>
            <person name="Yeh S.D."/>
        </authorList>
    </citation>
    <scope>NUCLEOTIDE SEQUENCE</scope>
    <source>
        <strain evidence="5">Sukarami</strain>
    </source>
</reference>
<feature type="signal peptide" evidence="3">
    <location>
        <begin position="1"/>
        <end position="18"/>
    </location>
</feature>
<dbReference type="AlphaFoldDB" id="A0A9Q0BPJ2"/>
<name>A0A9Q0BPJ2_9MUSC</name>
<dbReference type="GO" id="GO:0005576">
    <property type="term" value="C:extracellular region"/>
    <property type="evidence" value="ECO:0007669"/>
    <property type="project" value="UniProtKB-SubCell"/>
</dbReference>
<dbReference type="Gene3D" id="3.40.33.10">
    <property type="entry name" value="CAP"/>
    <property type="match status" value="1"/>
</dbReference>
<keyword evidence="6" id="KW-1185">Reference proteome</keyword>
<accession>A0A9Q0BPJ2</accession>
<feature type="domain" description="SCP" evidence="4">
    <location>
        <begin position="62"/>
        <end position="231"/>
    </location>
</feature>
<feature type="chain" id="PRO_5040395331" description="SCP domain-containing protein" evidence="3">
    <location>
        <begin position="19"/>
        <end position="274"/>
    </location>
</feature>
<dbReference type="OrthoDB" id="414826at2759"/>